<accession>A0AAW2PD88</accession>
<protein>
    <submittedName>
        <fullName evidence="2">Uncharacterized protein</fullName>
    </submittedName>
</protein>
<dbReference type="EMBL" id="JACGWK010000005">
    <property type="protein sequence ID" value="KAL0354065.1"/>
    <property type="molecule type" value="Genomic_DNA"/>
</dbReference>
<dbReference type="AlphaFoldDB" id="A0AAW2PD88"/>
<comment type="caution">
    <text evidence="2">The sequence shown here is derived from an EMBL/GenBank/DDBJ whole genome shotgun (WGS) entry which is preliminary data.</text>
</comment>
<reference evidence="2" key="2">
    <citation type="journal article" date="2024" name="Plant">
        <title>Genomic evolution and insights into agronomic trait innovations of Sesamum species.</title>
        <authorList>
            <person name="Miao H."/>
            <person name="Wang L."/>
            <person name="Qu L."/>
            <person name="Liu H."/>
            <person name="Sun Y."/>
            <person name="Le M."/>
            <person name="Wang Q."/>
            <person name="Wei S."/>
            <person name="Zheng Y."/>
            <person name="Lin W."/>
            <person name="Duan Y."/>
            <person name="Cao H."/>
            <person name="Xiong S."/>
            <person name="Wang X."/>
            <person name="Wei L."/>
            <person name="Li C."/>
            <person name="Ma Q."/>
            <person name="Ju M."/>
            <person name="Zhao R."/>
            <person name="Li G."/>
            <person name="Mu C."/>
            <person name="Tian Q."/>
            <person name="Mei H."/>
            <person name="Zhang T."/>
            <person name="Gao T."/>
            <person name="Zhang H."/>
        </authorList>
    </citation>
    <scope>NUCLEOTIDE SEQUENCE</scope>
    <source>
        <strain evidence="2">G01</strain>
    </source>
</reference>
<proteinExistence type="predicted"/>
<name>A0AAW2PD88_9LAMI</name>
<gene>
    <name evidence="2" type="ORF">Sangu_0987800</name>
</gene>
<evidence type="ECO:0000313" key="2">
    <source>
        <dbReference type="EMBL" id="KAL0354065.1"/>
    </source>
</evidence>
<reference evidence="2" key="1">
    <citation type="submission" date="2020-06" db="EMBL/GenBank/DDBJ databases">
        <authorList>
            <person name="Li T."/>
            <person name="Hu X."/>
            <person name="Zhang T."/>
            <person name="Song X."/>
            <person name="Zhang H."/>
            <person name="Dai N."/>
            <person name="Sheng W."/>
            <person name="Hou X."/>
            <person name="Wei L."/>
        </authorList>
    </citation>
    <scope>NUCLEOTIDE SEQUENCE</scope>
    <source>
        <strain evidence="2">G01</strain>
        <tissue evidence="2">Leaf</tissue>
    </source>
</reference>
<sequence>MPLEPTSIPQTLPVHPDKEGTSAAGANMLQAAVRPWNLTPPGRDFHSSINVTVQDQFPHPWGCMLPLEHQQFCSIISSLLTGGITMTRPCSKYSEYSSGEDLLKMLEDQLAQTTTDGQHPPTSFKASVGIIEQQLWVLAATTGPVHVASR</sequence>
<evidence type="ECO:0000256" key="1">
    <source>
        <dbReference type="SAM" id="MobiDB-lite"/>
    </source>
</evidence>
<feature type="region of interest" description="Disordered" evidence="1">
    <location>
        <begin position="1"/>
        <end position="22"/>
    </location>
</feature>
<organism evidence="2">
    <name type="scientific">Sesamum angustifolium</name>
    <dbReference type="NCBI Taxonomy" id="2727405"/>
    <lineage>
        <taxon>Eukaryota</taxon>
        <taxon>Viridiplantae</taxon>
        <taxon>Streptophyta</taxon>
        <taxon>Embryophyta</taxon>
        <taxon>Tracheophyta</taxon>
        <taxon>Spermatophyta</taxon>
        <taxon>Magnoliopsida</taxon>
        <taxon>eudicotyledons</taxon>
        <taxon>Gunneridae</taxon>
        <taxon>Pentapetalae</taxon>
        <taxon>asterids</taxon>
        <taxon>lamiids</taxon>
        <taxon>Lamiales</taxon>
        <taxon>Pedaliaceae</taxon>
        <taxon>Sesamum</taxon>
    </lineage>
</organism>